<gene>
    <name evidence="3" type="ORF">DSM101010T_22340</name>
</gene>
<feature type="repeat" description="TPR" evidence="1">
    <location>
        <begin position="18"/>
        <end position="51"/>
    </location>
</feature>
<keyword evidence="1" id="KW-0802">TPR repeat</keyword>
<organism evidence="3 4">
    <name type="scientific">Desulfovibrio subterraneus</name>
    <dbReference type="NCBI Taxonomy" id="2718620"/>
    <lineage>
        <taxon>Bacteria</taxon>
        <taxon>Pseudomonadati</taxon>
        <taxon>Thermodesulfobacteriota</taxon>
        <taxon>Desulfovibrionia</taxon>
        <taxon>Desulfovibrionales</taxon>
        <taxon>Desulfovibrionaceae</taxon>
        <taxon>Desulfovibrio</taxon>
    </lineage>
</organism>
<dbReference type="SUPFAM" id="SSF48452">
    <property type="entry name" value="TPR-like"/>
    <property type="match status" value="1"/>
</dbReference>
<proteinExistence type="predicted"/>
<feature type="region of interest" description="Disordered" evidence="2">
    <location>
        <begin position="248"/>
        <end position="287"/>
    </location>
</feature>
<evidence type="ECO:0000256" key="1">
    <source>
        <dbReference type="PROSITE-ProRule" id="PRU00339"/>
    </source>
</evidence>
<reference evidence="3 4" key="1">
    <citation type="submission" date="2020-05" db="EMBL/GenBank/DDBJ databases">
        <title>Draft genome sequence of Desulfovibrio sp. strain HN2T.</title>
        <authorList>
            <person name="Ueno A."/>
            <person name="Tamazawa S."/>
            <person name="Tamamura S."/>
            <person name="Murakami T."/>
            <person name="Kiyama T."/>
            <person name="Inomata H."/>
            <person name="Amano Y."/>
            <person name="Miyakawa K."/>
            <person name="Tamaki H."/>
            <person name="Naganuma T."/>
            <person name="Kaneko K."/>
        </authorList>
    </citation>
    <scope>NUCLEOTIDE SEQUENCE [LARGE SCALE GENOMIC DNA]</scope>
    <source>
        <strain evidence="3 4">HN2</strain>
    </source>
</reference>
<name>A0A7J0BJR4_9BACT</name>
<dbReference type="InterPro" id="IPR019734">
    <property type="entry name" value="TPR_rpt"/>
</dbReference>
<dbReference type="Gene3D" id="1.25.40.10">
    <property type="entry name" value="Tetratricopeptide repeat domain"/>
    <property type="match status" value="1"/>
</dbReference>
<dbReference type="AlphaFoldDB" id="A0A7J0BJR4"/>
<accession>A0A7J0BJR4</accession>
<keyword evidence="4" id="KW-1185">Reference proteome</keyword>
<dbReference type="PROSITE" id="PS50005">
    <property type="entry name" value="TPR"/>
    <property type="match status" value="1"/>
</dbReference>
<evidence type="ECO:0000313" key="3">
    <source>
        <dbReference type="EMBL" id="GFM33869.1"/>
    </source>
</evidence>
<dbReference type="EMBL" id="BLVO01000013">
    <property type="protein sequence ID" value="GFM33869.1"/>
    <property type="molecule type" value="Genomic_DNA"/>
</dbReference>
<evidence type="ECO:0000256" key="2">
    <source>
        <dbReference type="SAM" id="MobiDB-lite"/>
    </source>
</evidence>
<feature type="compositionally biased region" description="Polar residues" evidence="2">
    <location>
        <begin position="264"/>
        <end position="276"/>
    </location>
</feature>
<protein>
    <recommendedName>
        <fullName evidence="5">Tetratricopeptide repeat protein</fullName>
    </recommendedName>
</protein>
<dbReference type="InterPro" id="IPR011990">
    <property type="entry name" value="TPR-like_helical_dom_sf"/>
</dbReference>
<evidence type="ECO:0008006" key="5">
    <source>
        <dbReference type="Google" id="ProtNLM"/>
    </source>
</evidence>
<sequence length="307" mass="33611">MKAKIKWYQEVLELEPSSKVFFPLARLFADNDQYSEAVATLKQGLERHPEHFEARMLLIDCLGRIGAKDKLAEEIASVGLVLSKYPSFWKNWASEQAASPDGKDAALALSFLSATFSNSSISWSSIIEQGLRSVLHGNPAAMPAAAQAAVVQTPISAPAAVSAVTEEDEEVEPEEPEVPLRKSHAQFTEAEAAAYTGIPRNLPEAYDDADEHEDEPFSLRTLTMAHVLAEQGDIKGALDICDELDAAAQSENERRRIQDFRDSMTGTAKNAGQTSQTKEDAQPLQGKTKLINTLEMLAERLEARAAR</sequence>
<comment type="caution">
    <text evidence="3">The sequence shown here is derived from an EMBL/GenBank/DDBJ whole genome shotgun (WGS) entry which is preliminary data.</text>
</comment>
<evidence type="ECO:0000313" key="4">
    <source>
        <dbReference type="Proteomes" id="UP000503840"/>
    </source>
</evidence>
<dbReference type="RefSeq" id="WP_174405521.1">
    <property type="nucleotide sequence ID" value="NZ_BLVO01000013.1"/>
</dbReference>
<feature type="compositionally biased region" description="Basic and acidic residues" evidence="2">
    <location>
        <begin position="251"/>
        <end position="262"/>
    </location>
</feature>
<dbReference type="Proteomes" id="UP000503840">
    <property type="component" value="Unassembled WGS sequence"/>
</dbReference>